<reference evidence="1" key="1">
    <citation type="submission" date="2019-03" db="EMBL/GenBank/DDBJ databases">
        <title>Candidatus Syntrophosphaera thermopropionivorans: a novel player in syntrophic propionate oxidation during anaerobic digestion.</title>
        <authorList>
            <person name="Dyksma S."/>
        </authorList>
    </citation>
    <scope>NUCLEOTIDE SEQUENCE</scope>
    <source>
        <strain evidence="1">W5</strain>
    </source>
</reference>
<gene>
    <name evidence="1" type="ORF">E0946_05090</name>
</gene>
<proteinExistence type="predicted"/>
<dbReference type="Proteomes" id="UP000294588">
    <property type="component" value="Unassembled WGS sequence"/>
</dbReference>
<evidence type="ECO:0000313" key="1">
    <source>
        <dbReference type="EMBL" id="TDF72855.1"/>
    </source>
</evidence>
<sequence>MKKILFFGLLLIGMALTFTSCFVHSSLMYFEKDTEGLPNLLSNPGFNAYSLDPRESLKGWSVLIEPADQEQTPPNIVFIDGERALHGSSSLRIDASPYKVSIISDPFKVNRYGGYYVRCYTCSSEPKGPQINLRMLTFKADGSIDKKFKDNIQSKNEWDKMSISAGFLSPGVSFGRVIIEIPPFTQGSVWLDDAGCWEVHHFKID</sequence>
<dbReference type="EMBL" id="SMOG01000014">
    <property type="protein sequence ID" value="TDF72855.1"/>
    <property type="molecule type" value="Genomic_DNA"/>
</dbReference>
<evidence type="ECO:0000313" key="2">
    <source>
        <dbReference type="Proteomes" id="UP000294588"/>
    </source>
</evidence>
<protein>
    <submittedName>
        <fullName evidence="1">Uncharacterized protein</fullName>
    </submittedName>
</protein>
<name>A0AC61QIS0_9BACT</name>
<keyword evidence="2" id="KW-1185">Reference proteome</keyword>
<accession>A0AC61QIS0</accession>
<organism evidence="1 2">
    <name type="scientific">Candidatus Syntrophosphaera thermopropionivorans</name>
    <dbReference type="NCBI Taxonomy" id="2593015"/>
    <lineage>
        <taxon>Bacteria</taxon>
        <taxon>Pseudomonadati</taxon>
        <taxon>Candidatus Cloacimonadota</taxon>
        <taxon>Candidatus Cloacimonadia</taxon>
        <taxon>Candidatus Cloacimonadales</taxon>
        <taxon>Candidatus Cloacimonadaceae</taxon>
        <taxon>Candidatus Syntrophosphaera</taxon>
    </lineage>
</organism>
<comment type="caution">
    <text evidence="1">The sequence shown here is derived from an EMBL/GenBank/DDBJ whole genome shotgun (WGS) entry which is preliminary data.</text>
</comment>